<accession>A0AA88DGN1</accession>
<dbReference type="EMBL" id="BTGU01000008">
    <property type="protein sequence ID" value="GMN38574.1"/>
    <property type="molecule type" value="Genomic_DNA"/>
</dbReference>
<feature type="region of interest" description="Disordered" evidence="1">
    <location>
        <begin position="1"/>
        <end position="42"/>
    </location>
</feature>
<evidence type="ECO:0000313" key="3">
    <source>
        <dbReference type="Proteomes" id="UP001187192"/>
    </source>
</evidence>
<gene>
    <name evidence="2" type="ORF">TIFTF001_007806</name>
</gene>
<sequence>MVESRPAEIGDERENEGEVERERTRKNGGRGHGEEDGFRGRD</sequence>
<protein>
    <submittedName>
        <fullName evidence="2">Uncharacterized protein</fullName>
    </submittedName>
</protein>
<dbReference type="Proteomes" id="UP001187192">
    <property type="component" value="Unassembled WGS sequence"/>
</dbReference>
<comment type="caution">
    <text evidence="2">The sequence shown here is derived from an EMBL/GenBank/DDBJ whole genome shotgun (WGS) entry which is preliminary data.</text>
</comment>
<keyword evidence="3" id="KW-1185">Reference proteome</keyword>
<organism evidence="2 3">
    <name type="scientific">Ficus carica</name>
    <name type="common">Common fig</name>
    <dbReference type="NCBI Taxonomy" id="3494"/>
    <lineage>
        <taxon>Eukaryota</taxon>
        <taxon>Viridiplantae</taxon>
        <taxon>Streptophyta</taxon>
        <taxon>Embryophyta</taxon>
        <taxon>Tracheophyta</taxon>
        <taxon>Spermatophyta</taxon>
        <taxon>Magnoliopsida</taxon>
        <taxon>eudicotyledons</taxon>
        <taxon>Gunneridae</taxon>
        <taxon>Pentapetalae</taxon>
        <taxon>rosids</taxon>
        <taxon>fabids</taxon>
        <taxon>Rosales</taxon>
        <taxon>Moraceae</taxon>
        <taxon>Ficeae</taxon>
        <taxon>Ficus</taxon>
    </lineage>
</organism>
<proteinExistence type="predicted"/>
<dbReference type="AlphaFoldDB" id="A0AA88DGN1"/>
<evidence type="ECO:0000313" key="2">
    <source>
        <dbReference type="EMBL" id="GMN38574.1"/>
    </source>
</evidence>
<reference evidence="2" key="1">
    <citation type="submission" date="2023-07" db="EMBL/GenBank/DDBJ databases">
        <title>draft genome sequence of fig (Ficus carica).</title>
        <authorList>
            <person name="Takahashi T."/>
            <person name="Nishimura K."/>
        </authorList>
    </citation>
    <scope>NUCLEOTIDE SEQUENCE</scope>
</reference>
<evidence type="ECO:0000256" key="1">
    <source>
        <dbReference type="SAM" id="MobiDB-lite"/>
    </source>
</evidence>
<name>A0AA88DGN1_FICCA</name>